<evidence type="ECO:0000256" key="16">
    <source>
        <dbReference type="SAM" id="Phobius"/>
    </source>
</evidence>
<keyword evidence="9" id="KW-0492">Microsome</keyword>
<evidence type="ECO:0000256" key="15">
    <source>
        <dbReference type="RuleBase" id="RU000461"/>
    </source>
</evidence>
<dbReference type="Proteomes" id="UP001152799">
    <property type="component" value="Chromosome 9"/>
</dbReference>
<dbReference type="PRINTS" id="PR00385">
    <property type="entry name" value="P450"/>
</dbReference>
<evidence type="ECO:0000256" key="9">
    <source>
        <dbReference type="ARBA" id="ARBA00022848"/>
    </source>
</evidence>
<dbReference type="PRINTS" id="PR00463">
    <property type="entry name" value="EP450I"/>
</dbReference>
<evidence type="ECO:0000256" key="10">
    <source>
        <dbReference type="ARBA" id="ARBA00023002"/>
    </source>
</evidence>
<proteinExistence type="inferred from homology"/>
<dbReference type="PROSITE" id="PS00086">
    <property type="entry name" value="CYTOCHROME_P450"/>
    <property type="match status" value="1"/>
</dbReference>
<keyword evidence="7 14" id="KW-0479">Metal-binding</keyword>
<keyword evidence="18" id="KW-1185">Reference proteome</keyword>
<comment type="subcellular location">
    <subcellularLocation>
        <location evidence="4">Endoplasmic reticulum membrane</location>
        <topology evidence="4">Peripheral membrane protein</topology>
    </subcellularLocation>
    <subcellularLocation>
        <location evidence="3">Microsome membrane</location>
        <topology evidence="3">Peripheral membrane protein</topology>
    </subcellularLocation>
</comment>
<dbReference type="InterPro" id="IPR002401">
    <property type="entry name" value="Cyt_P450_E_grp-I"/>
</dbReference>
<dbReference type="SUPFAM" id="SSF48264">
    <property type="entry name" value="Cytochrome P450"/>
    <property type="match status" value="1"/>
</dbReference>
<dbReference type="OrthoDB" id="1470350at2759"/>
<evidence type="ECO:0000256" key="12">
    <source>
        <dbReference type="ARBA" id="ARBA00023033"/>
    </source>
</evidence>
<dbReference type="Pfam" id="PF00067">
    <property type="entry name" value="p450"/>
    <property type="match status" value="1"/>
</dbReference>
<sequence length="491" mass="56882">MIISLFLIGFCTCVFYLHFVYRNWRYLKFSWQVKNGFWYPILPLVGNMYVGFFSGSLNAMSLMQWLDKIKGFPFNFWYVDNYMYIIKDAKEAKIIMNHPKCVNKAVFYDRFKFVFENSIFLVPNKKWKKQRKHFVTGFKSNILKNTVYVYHNLSCQMIEDLKSVEMPKDIFRYFQRYSIRSFFVGNTGISEYLSSFEMEKVGDIVLDVQDLLYSLVVMPFLSPKLWLAIFPAGKKVTKLLEKSTEIVIYGIAQKKKLLQENQEYFGNSKDLLELCLGNGADNLDQDEIIQQVNFVASAASETTGNALVFTFVLLSIHQEIQEKVYEEVMEVVGDKDITHQDLPNLKYTEAAIYESLRLFPVAPIIGRSCEEDIDLGTKIIPKGSSCAISLLHLQRDPQYWPDPSKFDPSRFLPENQSKINPISFMPFSAGPRDCIGKPQALVMMKVTVANVVRHFKITSKHKSIDEFTLESCLTMKTKENPNCRFSARNKL</sequence>
<dbReference type="Gene3D" id="1.10.630.10">
    <property type="entry name" value="Cytochrome P450"/>
    <property type="match status" value="1"/>
</dbReference>
<keyword evidence="6 14" id="KW-0349">Heme</keyword>
<keyword evidence="16" id="KW-1133">Transmembrane helix</keyword>
<dbReference type="GO" id="GO:0004497">
    <property type="term" value="F:monooxygenase activity"/>
    <property type="evidence" value="ECO:0007669"/>
    <property type="project" value="UniProtKB-KW"/>
</dbReference>
<keyword evidence="10 15" id="KW-0560">Oxidoreductase</keyword>
<dbReference type="InterPro" id="IPR050196">
    <property type="entry name" value="Cytochrome_P450_Monoox"/>
</dbReference>
<keyword evidence="13 16" id="KW-0472">Membrane</keyword>
<evidence type="ECO:0000256" key="13">
    <source>
        <dbReference type="ARBA" id="ARBA00023136"/>
    </source>
</evidence>
<gene>
    <name evidence="17" type="ORF">CEUTPL_LOCUS13547</name>
</gene>
<evidence type="ECO:0000256" key="5">
    <source>
        <dbReference type="ARBA" id="ARBA00010617"/>
    </source>
</evidence>
<evidence type="ECO:0008006" key="19">
    <source>
        <dbReference type="Google" id="ProtNLM"/>
    </source>
</evidence>
<feature type="binding site" description="axial binding residue" evidence="14">
    <location>
        <position position="434"/>
    </location>
    <ligand>
        <name>heme</name>
        <dbReference type="ChEBI" id="CHEBI:30413"/>
    </ligand>
    <ligandPart>
        <name>Fe</name>
        <dbReference type="ChEBI" id="CHEBI:18248"/>
    </ligandPart>
</feature>
<protein>
    <recommendedName>
        <fullName evidence="19">Cytochrome P450</fullName>
    </recommendedName>
</protein>
<evidence type="ECO:0000256" key="7">
    <source>
        <dbReference type="ARBA" id="ARBA00022723"/>
    </source>
</evidence>
<comment type="cofactor">
    <cofactor evidence="1 14">
        <name>heme</name>
        <dbReference type="ChEBI" id="CHEBI:30413"/>
    </cofactor>
</comment>
<evidence type="ECO:0000256" key="14">
    <source>
        <dbReference type="PIRSR" id="PIRSR602401-1"/>
    </source>
</evidence>
<evidence type="ECO:0000313" key="17">
    <source>
        <dbReference type="EMBL" id="CAG9773148.1"/>
    </source>
</evidence>
<evidence type="ECO:0000256" key="1">
    <source>
        <dbReference type="ARBA" id="ARBA00001971"/>
    </source>
</evidence>
<dbReference type="EMBL" id="OU892285">
    <property type="protein sequence ID" value="CAG9773148.1"/>
    <property type="molecule type" value="Genomic_DNA"/>
</dbReference>
<dbReference type="PANTHER" id="PTHR24291:SF189">
    <property type="entry name" value="CYTOCHROME P450 4C3-RELATED"/>
    <property type="match status" value="1"/>
</dbReference>
<evidence type="ECO:0000313" key="18">
    <source>
        <dbReference type="Proteomes" id="UP001152799"/>
    </source>
</evidence>
<comment type="similarity">
    <text evidence="5 15">Belongs to the cytochrome P450 family.</text>
</comment>
<dbReference type="GO" id="GO:0005789">
    <property type="term" value="C:endoplasmic reticulum membrane"/>
    <property type="evidence" value="ECO:0007669"/>
    <property type="project" value="UniProtKB-SubCell"/>
</dbReference>
<name>A0A9N9N2V5_9CUCU</name>
<evidence type="ECO:0000256" key="8">
    <source>
        <dbReference type="ARBA" id="ARBA00022824"/>
    </source>
</evidence>
<dbReference type="AlphaFoldDB" id="A0A9N9N2V5"/>
<keyword evidence="8" id="KW-0256">Endoplasmic reticulum</keyword>
<accession>A0A9N9N2V5</accession>
<dbReference type="GO" id="GO:0020037">
    <property type="term" value="F:heme binding"/>
    <property type="evidence" value="ECO:0007669"/>
    <property type="project" value="InterPro"/>
</dbReference>
<feature type="transmembrane region" description="Helical" evidence="16">
    <location>
        <begin position="36"/>
        <end position="57"/>
    </location>
</feature>
<dbReference type="PANTHER" id="PTHR24291">
    <property type="entry name" value="CYTOCHROME P450 FAMILY 4"/>
    <property type="match status" value="1"/>
</dbReference>
<comment type="function">
    <text evidence="2">May be involved in the metabolism of insect hormones and in the breakdown of synthetic insecticides.</text>
</comment>
<evidence type="ECO:0000256" key="4">
    <source>
        <dbReference type="ARBA" id="ARBA00004406"/>
    </source>
</evidence>
<feature type="transmembrane region" description="Helical" evidence="16">
    <location>
        <begin position="6"/>
        <end position="24"/>
    </location>
</feature>
<keyword evidence="16" id="KW-0812">Transmembrane</keyword>
<keyword evidence="12 15" id="KW-0503">Monooxygenase</keyword>
<keyword evidence="11 14" id="KW-0408">Iron</keyword>
<dbReference type="GO" id="GO:0005506">
    <property type="term" value="F:iron ion binding"/>
    <property type="evidence" value="ECO:0007669"/>
    <property type="project" value="InterPro"/>
</dbReference>
<dbReference type="InterPro" id="IPR036396">
    <property type="entry name" value="Cyt_P450_sf"/>
</dbReference>
<evidence type="ECO:0000256" key="11">
    <source>
        <dbReference type="ARBA" id="ARBA00023004"/>
    </source>
</evidence>
<dbReference type="InterPro" id="IPR001128">
    <property type="entry name" value="Cyt_P450"/>
</dbReference>
<evidence type="ECO:0000256" key="6">
    <source>
        <dbReference type="ARBA" id="ARBA00022617"/>
    </source>
</evidence>
<dbReference type="InterPro" id="IPR017972">
    <property type="entry name" value="Cyt_P450_CS"/>
</dbReference>
<evidence type="ECO:0000256" key="2">
    <source>
        <dbReference type="ARBA" id="ARBA00003690"/>
    </source>
</evidence>
<evidence type="ECO:0000256" key="3">
    <source>
        <dbReference type="ARBA" id="ARBA00004174"/>
    </source>
</evidence>
<dbReference type="GO" id="GO:0016705">
    <property type="term" value="F:oxidoreductase activity, acting on paired donors, with incorporation or reduction of molecular oxygen"/>
    <property type="evidence" value="ECO:0007669"/>
    <property type="project" value="InterPro"/>
</dbReference>
<organism evidence="17 18">
    <name type="scientific">Ceutorhynchus assimilis</name>
    <name type="common">cabbage seed weevil</name>
    <dbReference type="NCBI Taxonomy" id="467358"/>
    <lineage>
        <taxon>Eukaryota</taxon>
        <taxon>Metazoa</taxon>
        <taxon>Ecdysozoa</taxon>
        <taxon>Arthropoda</taxon>
        <taxon>Hexapoda</taxon>
        <taxon>Insecta</taxon>
        <taxon>Pterygota</taxon>
        <taxon>Neoptera</taxon>
        <taxon>Endopterygota</taxon>
        <taxon>Coleoptera</taxon>
        <taxon>Polyphaga</taxon>
        <taxon>Cucujiformia</taxon>
        <taxon>Curculionidae</taxon>
        <taxon>Ceutorhynchinae</taxon>
        <taxon>Ceutorhynchus</taxon>
    </lineage>
</organism>
<reference evidence="17" key="1">
    <citation type="submission" date="2022-01" db="EMBL/GenBank/DDBJ databases">
        <authorList>
            <person name="King R."/>
        </authorList>
    </citation>
    <scope>NUCLEOTIDE SEQUENCE</scope>
</reference>